<comment type="caution">
    <text evidence="10">The sequence shown here is derived from an EMBL/GenBank/DDBJ whole genome shotgun (WGS) entry which is preliminary data.</text>
</comment>
<dbReference type="GO" id="GO:0005737">
    <property type="term" value="C:cytoplasm"/>
    <property type="evidence" value="ECO:0007669"/>
    <property type="project" value="TreeGrafter"/>
</dbReference>
<dbReference type="PANTHER" id="PTHR11668">
    <property type="entry name" value="SERINE/THREONINE PROTEIN PHOSPHATASE"/>
    <property type="match status" value="1"/>
</dbReference>
<keyword evidence="4" id="KW-0904">Protein phosphatase</keyword>
<dbReference type="GO" id="GO:0005634">
    <property type="term" value="C:nucleus"/>
    <property type="evidence" value="ECO:0007669"/>
    <property type="project" value="TreeGrafter"/>
</dbReference>
<sequence length="475" mass="51445">MGQQQSKKSKKNSKDKEKDVAPETTTPPEGADNDSSHQGSHSSPSDAPAHGGEQSSVGNGNPAISVSNPDGAVTALAGNGSRPPGADGSSNITNQTSSTSPPTSSPAASRPAPLDIPVTQTILSNSTSPSSFPATPGSANYSIGDPGSLGNGASKGKVMSLDIDDMIQRLLDVGYTGKVSKSLCLKNAEIVAICQTAREVFLSQPTLIELSPPVKIVGDVHGQYSDLIRLFEMCGFPPAANYLFLGDYVDRGKQSLETILLLLCYKIKYPENFFLLRGNHECANVTRVYGFYDECKRRCNIKTWKTFIDVFNCLPIAAIVASKIFCVHGGLSPSLHSMDDIKRIQRPTDVPDYGLLNDLLWSDPSDSAADWEDNERGVSYCFGKAVINDFLVRYDMDLICRAHMVVEDGYEFWNERTLVTVFSAPNYCGEFDNYGACMSVSEELLCAFELLKPLDGPALRKEMTKAKRKSMMAAT</sequence>
<dbReference type="InterPro" id="IPR031675">
    <property type="entry name" value="STPPase_N"/>
</dbReference>
<keyword evidence="2" id="KW-0479">Metal-binding</keyword>
<dbReference type="InterPro" id="IPR004843">
    <property type="entry name" value="Calcineurin-like_PHP"/>
</dbReference>
<comment type="cofactor">
    <cofactor evidence="1">
        <name>Mn(2+)</name>
        <dbReference type="ChEBI" id="CHEBI:29035"/>
    </cofactor>
</comment>
<dbReference type="Gene3D" id="3.60.21.10">
    <property type="match status" value="1"/>
</dbReference>
<dbReference type="SUPFAM" id="SSF56300">
    <property type="entry name" value="Metallo-dependent phosphatases"/>
    <property type="match status" value="1"/>
</dbReference>
<feature type="compositionally biased region" description="Basic and acidic residues" evidence="8">
    <location>
        <begin position="12"/>
        <end position="21"/>
    </location>
</feature>
<evidence type="ECO:0000256" key="3">
    <source>
        <dbReference type="ARBA" id="ARBA00022801"/>
    </source>
</evidence>
<keyword evidence="3 7" id="KW-0378">Hydrolase</keyword>
<organism evidence="10 11">
    <name type="scientific">Antrodiella citrinella</name>
    <dbReference type="NCBI Taxonomy" id="2447956"/>
    <lineage>
        <taxon>Eukaryota</taxon>
        <taxon>Fungi</taxon>
        <taxon>Dikarya</taxon>
        <taxon>Basidiomycota</taxon>
        <taxon>Agaricomycotina</taxon>
        <taxon>Agaricomycetes</taxon>
        <taxon>Polyporales</taxon>
        <taxon>Steccherinaceae</taxon>
        <taxon>Antrodiella</taxon>
    </lineage>
</organism>
<comment type="catalytic activity">
    <reaction evidence="7">
        <text>O-phospho-L-threonyl-[protein] + H2O = L-threonyl-[protein] + phosphate</text>
        <dbReference type="Rhea" id="RHEA:47004"/>
        <dbReference type="Rhea" id="RHEA-COMP:11060"/>
        <dbReference type="Rhea" id="RHEA-COMP:11605"/>
        <dbReference type="ChEBI" id="CHEBI:15377"/>
        <dbReference type="ChEBI" id="CHEBI:30013"/>
        <dbReference type="ChEBI" id="CHEBI:43474"/>
        <dbReference type="ChEBI" id="CHEBI:61977"/>
        <dbReference type="EC" id="3.1.3.16"/>
    </reaction>
</comment>
<keyword evidence="5" id="KW-0464">Manganese</keyword>
<evidence type="ECO:0000256" key="7">
    <source>
        <dbReference type="RuleBase" id="RU004273"/>
    </source>
</evidence>
<dbReference type="AlphaFoldDB" id="A0A4S4N822"/>
<protein>
    <recommendedName>
        <fullName evidence="7">Serine/threonine-protein phosphatase</fullName>
        <ecNumber evidence="7">3.1.3.16</ecNumber>
    </recommendedName>
</protein>
<dbReference type="InterPro" id="IPR050341">
    <property type="entry name" value="PP1_catalytic_subunit"/>
</dbReference>
<evidence type="ECO:0000313" key="10">
    <source>
        <dbReference type="EMBL" id="THH34168.1"/>
    </source>
</evidence>
<dbReference type="EC" id="3.1.3.16" evidence="7"/>
<gene>
    <name evidence="10" type="ORF">EUX98_g113</name>
</gene>
<proteinExistence type="inferred from homology"/>
<accession>A0A4S4N822</accession>
<dbReference type="InterPro" id="IPR011159">
    <property type="entry name" value="PPPtase_PPZ/Ppq1"/>
</dbReference>
<reference evidence="10 11" key="1">
    <citation type="submission" date="2019-02" db="EMBL/GenBank/DDBJ databases">
        <title>Genome sequencing of the rare red list fungi Antrodiella citrinella (Flaviporus citrinellus).</title>
        <authorList>
            <person name="Buettner E."/>
            <person name="Kellner H."/>
        </authorList>
    </citation>
    <scope>NUCLEOTIDE SEQUENCE [LARGE SCALE GENOMIC DNA]</scope>
    <source>
        <strain evidence="10 11">DSM 108506</strain>
    </source>
</reference>
<evidence type="ECO:0000256" key="4">
    <source>
        <dbReference type="ARBA" id="ARBA00022912"/>
    </source>
</evidence>
<dbReference type="PANTHER" id="PTHR11668:SF484">
    <property type="entry name" value="SERINE_THREONINE-PROTEIN PHOSPHATASE PP-Z1-RELATED"/>
    <property type="match status" value="1"/>
</dbReference>
<evidence type="ECO:0000256" key="2">
    <source>
        <dbReference type="ARBA" id="ARBA00022723"/>
    </source>
</evidence>
<comment type="similarity">
    <text evidence="6">Belongs to the PPP phosphatase family. PP-Z subfamily.</text>
</comment>
<dbReference type="Pfam" id="PF16891">
    <property type="entry name" value="STPPase_N"/>
    <property type="match status" value="1"/>
</dbReference>
<dbReference type="PRINTS" id="PR00114">
    <property type="entry name" value="STPHPHTASE"/>
</dbReference>
<name>A0A4S4N822_9APHY</name>
<dbReference type="Proteomes" id="UP000308730">
    <property type="component" value="Unassembled WGS sequence"/>
</dbReference>
<evidence type="ECO:0000256" key="8">
    <source>
        <dbReference type="SAM" id="MobiDB-lite"/>
    </source>
</evidence>
<dbReference type="CDD" id="cd07414">
    <property type="entry name" value="MPP_PP1_PPKL"/>
    <property type="match status" value="1"/>
</dbReference>
<dbReference type="Pfam" id="PF00149">
    <property type="entry name" value="Metallophos"/>
    <property type="match status" value="1"/>
</dbReference>
<dbReference type="FunFam" id="3.60.21.10:FF:000006">
    <property type="entry name" value="Serine/threonine-protein phosphatase"/>
    <property type="match status" value="1"/>
</dbReference>
<evidence type="ECO:0000256" key="6">
    <source>
        <dbReference type="ARBA" id="ARBA00029458"/>
    </source>
</evidence>
<evidence type="ECO:0000256" key="5">
    <source>
        <dbReference type="ARBA" id="ARBA00023211"/>
    </source>
</evidence>
<dbReference type="EMBL" id="SGPM01000001">
    <property type="protein sequence ID" value="THH34168.1"/>
    <property type="molecule type" value="Genomic_DNA"/>
</dbReference>
<feature type="region of interest" description="Disordered" evidence="8">
    <location>
        <begin position="1"/>
        <end position="146"/>
    </location>
</feature>
<dbReference type="GO" id="GO:0046872">
    <property type="term" value="F:metal ion binding"/>
    <property type="evidence" value="ECO:0007669"/>
    <property type="project" value="UniProtKB-KW"/>
</dbReference>
<dbReference type="GO" id="GO:0004722">
    <property type="term" value="F:protein serine/threonine phosphatase activity"/>
    <property type="evidence" value="ECO:0007669"/>
    <property type="project" value="UniProtKB-EC"/>
</dbReference>
<dbReference type="PROSITE" id="PS00125">
    <property type="entry name" value="SER_THR_PHOSPHATASE"/>
    <property type="match status" value="1"/>
</dbReference>
<feature type="compositionally biased region" description="Low complexity" evidence="8">
    <location>
        <begin position="96"/>
        <end position="113"/>
    </location>
</feature>
<feature type="compositionally biased region" description="Low complexity" evidence="8">
    <location>
        <begin position="36"/>
        <end position="45"/>
    </location>
</feature>
<evidence type="ECO:0000256" key="1">
    <source>
        <dbReference type="ARBA" id="ARBA00001936"/>
    </source>
</evidence>
<feature type="compositionally biased region" description="Polar residues" evidence="8">
    <location>
        <begin position="118"/>
        <end position="141"/>
    </location>
</feature>
<feature type="domain" description="Serine/threonine specific protein phosphatases" evidence="9">
    <location>
        <begin position="276"/>
        <end position="281"/>
    </location>
</feature>
<evidence type="ECO:0000259" key="9">
    <source>
        <dbReference type="PROSITE" id="PS00125"/>
    </source>
</evidence>
<keyword evidence="11" id="KW-1185">Reference proteome</keyword>
<dbReference type="PIRSF" id="PIRSF000909">
    <property type="entry name" value="PPPtase_PPZ"/>
    <property type="match status" value="1"/>
</dbReference>
<dbReference type="InterPro" id="IPR006186">
    <property type="entry name" value="Ser/Thr-sp_prot-phosphatase"/>
</dbReference>
<dbReference type="InterPro" id="IPR029052">
    <property type="entry name" value="Metallo-depent_PP-like"/>
</dbReference>
<feature type="compositionally biased region" description="Polar residues" evidence="8">
    <location>
        <begin position="53"/>
        <end position="68"/>
    </location>
</feature>
<evidence type="ECO:0000313" key="11">
    <source>
        <dbReference type="Proteomes" id="UP000308730"/>
    </source>
</evidence>
<dbReference type="SMART" id="SM00156">
    <property type="entry name" value="PP2Ac"/>
    <property type="match status" value="1"/>
</dbReference>
<dbReference type="OrthoDB" id="1930084at2759"/>